<dbReference type="AlphaFoldDB" id="A0AAV1ZB90"/>
<keyword evidence="3" id="KW-1185">Reference proteome</keyword>
<reference evidence="2 3" key="1">
    <citation type="submission" date="2024-04" db="EMBL/GenBank/DDBJ databases">
        <authorList>
            <person name="Rising A."/>
            <person name="Reimegard J."/>
            <person name="Sonavane S."/>
            <person name="Akerstrom W."/>
            <person name="Nylinder S."/>
            <person name="Hedman E."/>
            <person name="Kallberg Y."/>
        </authorList>
    </citation>
    <scope>NUCLEOTIDE SEQUENCE [LARGE SCALE GENOMIC DNA]</scope>
</reference>
<feature type="compositionally biased region" description="Basic and acidic residues" evidence="1">
    <location>
        <begin position="1"/>
        <end position="22"/>
    </location>
</feature>
<proteinExistence type="predicted"/>
<feature type="region of interest" description="Disordered" evidence="1">
    <location>
        <begin position="1"/>
        <end position="34"/>
    </location>
</feature>
<gene>
    <name evidence="2" type="ORF">LARSCL_LOCUS4331</name>
</gene>
<feature type="compositionally biased region" description="Basic and acidic residues" evidence="1">
    <location>
        <begin position="123"/>
        <end position="134"/>
    </location>
</feature>
<evidence type="ECO:0000313" key="2">
    <source>
        <dbReference type="EMBL" id="CAL1268723.1"/>
    </source>
</evidence>
<dbReference type="Proteomes" id="UP001497382">
    <property type="component" value="Unassembled WGS sequence"/>
</dbReference>
<sequence>MKTKDFNNSKSQDKTICVDDPHLPATSRVSTEDSEMDTLIMNCLEQTFEETPSSLILEAPEMKTPSGKQKSLRETLMMFRKNTRKQTAPSRAALCIEEEHVQKIKYMRKEERSSRQKLIKKRAGIEDGAVERKN</sequence>
<protein>
    <submittedName>
        <fullName evidence="2">Uncharacterized protein</fullName>
    </submittedName>
</protein>
<evidence type="ECO:0000313" key="3">
    <source>
        <dbReference type="Proteomes" id="UP001497382"/>
    </source>
</evidence>
<accession>A0AAV1ZB90</accession>
<organism evidence="2 3">
    <name type="scientific">Larinioides sclopetarius</name>
    <dbReference type="NCBI Taxonomy" id="280406"/>
    <lineage>
        <taxon>Eukaryota</taxon>
        <taxon>Metazoa</taxon>
        <taxon>Ecdysozoa</taxon>
        <taxon>Arthropoda</taxon>
        <taxon>Chelicerata</taxon>
        <taxon>Arachnida</taxon>
        <taxon>Araneae</taxon>
        <taxon>Araneomorphae</taxon>
        <taxon>Entelegynae</taxon>
        <taxon>Araneoidea</taxon>
        <taxon>Araneidae</taxon>
        <taxon>Larinioides</taxon>
    </lineage>
</organism>
<feature type="region of interest" description="Disordered" evidence="1">
    <location>
        <begin position="113"/>
        <end position="134"/>
    </location>
</feature>
<name>A0AAV1ZB90_9ARAC</name>
<dbReference type="EMBL" id="CAXIEN010000035">
    <property type="protein sequence ID" value="CAL1268723.1"/>
    <property type="molecule type" value="Genomic_DNA"/>
</dbReference>
<comment type="caution">
    <text evidence="2">The sequence shown here is derived from an EMBL/GenBank/DDBJ whole genome shotgun (WGS) entry which is preliminary data.</text>
</comment>
<evidence type="ECO:0000256" key="1">
    <source>
        <dbReference type="SAM" id="MobiDB-lite"/>
    </source>
</evidence>